<dbReference type="InterPro" id="IPR005572">
    <property type="entry name" value="Anti-sigma_E_RseA_N"/>
</dbReference>
<proteinExistence type="predicted"/>
<keyword evidence="4" id="KW-1185">Reference proteome</keyword>
<sequence>MTHDNDNIDIDFEVAPPDKLYAHNRRQLSAMLDGELSPDQARFMLRRLQHDDELAACWERWQVCGDLLRGHGHALLPADFSQRVAAAIAAPAAGGVTASAVGTRPQRPHRLLRWGGGALAASMALVALFMARQLPDAQAPELVEAASPARSAPALVQNAPPVALADAGDTAAPPQESTSAPDNAAALLAAAAAPMAVAVAEVPRRAAERNSTRSQSQRAAVRRSQAAAEAPPLRAVAAASPPPAVVPGASVPAAADPGVSLFAAMPSAAMDGDALFGALPAATTRPWPRAVLPGLAGAQPFAARYGLPQAEAFAPFQPRLDPNAARRADDNVARPEPEAGVDEPPAPELGSDPSR</sequence>
<evidence type="ECO:0000256" key="1">
    <source>
        <dbReference type="SAM" id="MobiDB-lite"/>
    </source>
</evidence>
<accession>A0ABQ2ECM8</accession>
<dbReference type="InterPro" id="IPR052383">
    <property type="entry name" value="Anti-sigma-E_RseA-like"/>
</dbReference>
<evidence type="ECO:0000259" key="2">
    <source>
        <dbReference type="Pfam" id="PF03872"/>
    </source>
</evidence>
<name>A0ABQ2ECM8_9GAMM</name>
<evidence type="ECO:0000313" key="3">
    <source>
        <dbReference type="EMBL" id="GGK02219.1"/>
    </source>
</evidence>
<dbReference type="SUPFAM" id="SSF89069">
    <property type="entry name" value="N-terminal, cytoplasmic domain of anti-sigmaE factor RseA"/>
    <property type="match status" value="1"/>
</dbReference>
<dbReference type="Proteomes" id="UP000599009">
    <property type="component" value="Unassembled WGS sequence"/>
</dbReference>
<organism evidence="3 4">
    <name type="scientific">Luteimonas terricola</name>
    <dbReference type="NCBI Taxonomy" id="645597"/>
    <lineage>
        <taxon>Bacteria</taxon>
        <taxon>Pseudomonadati</taxon>
        <taxon>Pseudomonadota</taxon>
        <taxon>Gammaproteobacteria</taxon>
        <taxon>Lysobacterales</taxon>
        <taxon>Lysobacteraceae</taxon>
        <taxon>Luteimonas</taxon>
    </lineage>
</organism>
<protein>
    <recommendedName>
        <fullName evidence="2">Anti sigma-E protein RseA N-terminal domain-containing protein</fullName>
    </recommendedName>
</protein>
<feature type="region of interest" description="Disordered" evidence="1">
    <location>
        <begin position="314"/>
        <end position="355"/>
    </location>
</feature>
<comment type="caution">
    <text evidence="3">The sequence shown here is derived from an EMBL/GenBank/DDBJ whole genome shotgun (WGS) entry which is preliminary data.</text>
</comment>
<evidence type="ECO:0000313" key="4">
    <source>
        <dbReference type="Proteomes" id="UP000599009"/>
    </source>
</evidence>
<gene>
    <name evidence="3" type="ORF">GCM10011394_09020</name>
</gene>
<feature type="domain" description="Anti sigma-E protein RseA N-terminal" evidence="2">
    <location>
        <begin position="27"/>
        <end position="90"/>
    </location>
</feature>
<feature type="compositionally biased region" description="Low complexity" evidence="1">
    <location>
        <begin position="213"/>
        <end position="239"/>
    </location>
</feature>
<feature type="region of interest" description="Disordered" evidence="1">
    <location>
        <begin position="204"/>
        <end position="245"/>
    </location>
</feature>
<reference evidence="4" key="1">
    <citation type="journal article" date="2019" name="Int. J. Syst. Evol. Microbiol.">
        <title>The Global Catalogue of Microorganisms (GCM) 10K type strain sequencing project: providing services to taxonomists for standard genome sequencing and annotation.</title>
        <authorList>
            <consortium name="The Broad Institute Genomics Platform"/>
            <consortium name="The Broad Institute Genome Sequencing Center for Infectious Disease"/>
            <person name="Wu L."/>
            <person name="Ma J."/>
        </authorList>
    </citation>
    <scope>NUCLEOTIDE SEQUENCE [LARGE SCALE GENOMIC DNA]</scope>
    <source>
        <strain evidence="4">CGMCC 1.8985</strain>
    </source>
</reference>
<dbReference type="InterPro" id="IPR036147">
    <property type="entry name" value="Anti-sigma_E_RseA_N_sf"/>
</dbReference>
<dbReference type="Gene3D" id="1.10.10.880">
    <property type="entry name" value="Anti sigma-E protein RseA, N-terminal domain"/>
    <property type="match status" value="1"/>
</dbReference>
<dbReference type="PANTHER" id="PTHR38104">
    <property type="match status" value="1"/>
</dbReference>
<feature type="compositionally biased region" description="Basic and acidic residues" evidence="1">
    <location>
        <begin position="324"/>
        <end position="337"/>
    </location>
</feature>
<dbReference type="CDD" id="cd16328">
    <property type="entry name" value="RseA_N"/>
    <property type="match status" value="1"/>
</dbReference>
<dbReference type="PANTHER" id="PTHR38104:SF1">
    <property type="entry name" value="ANTI-SIGMA-E FACTOR RSEA"/>
    <property type="match status" value="1"/>
</dbReference>
<dbReference type="RefSeq" id="WP_132985133.1">
    <property type="nucleotide sequence ID" value="NZ_BMME01000001.1"/>
</dbReference>
<dbReference type="EMBL" id="BMME01000001">
    <property type="protein sequence ID" value="GGK02219.1"/>
    <property type="molecule type" value="Genomic_DNA"/>
</dbReference>
<dbReference type="Pfam" id="PF03872">
    <property type="entry name" value="RseA_N"/>
    <property type="match status" value="1"/>
</dbReference>